<dbReference type="InterPro" id="IPR025475">
    <property type="entry name" value="DUF4326"/>
</dbReference>
<dbReference type="RefSeq" id="WP_153455828.1">
    <property type="nucleotide sequence ID" value="NZ_WEGJ01000027.1"/>
</dbReference>
<keyword evidence="3" id="KW-1185">Reference proteome</keyword>
<protein>
    <recommendedName>
        <fullName evidence="1">DUF4326 domain-containing protein</fullName>
    </recommendedName>
</protein>
<proteinExistence type="predicted"/>
<organism evidence="2 3">
    <name type="scientific">Streptomyces smaragdinus</name>
    <dbReference type="NCBI Taxonomy" id="2585196"/>
    <lineage>
        <taxon>Bacteria</taxon>
        <taxon>Bacillati</taxon>
        <taxon>Actinomycetota</taxon>
        <taxon>Actinomycetes</taxon>
        <taxon>Kitasatosporales</taxon>
        <taxon>Streptomycetaceae</taxon>
        <taxon>Streptomyces</taxon>
    </lineage>
</organism>
<name>A0A7K0CPN5_9ACTN</name>
<dbReference type="EMBL" id="WEGJ01000027">
    <property type="protein sequence ID" value="MQY14982.1"/>
    <property type="molecule type" value="Genomic_DNA"/>
</dbReference>
<dbReference type="AlphaFoldDB" id="A0A7K0CPN5"/>
<accession>A0A7K0CPN5</accession>
<dbReference type="Pfam" id="PF14216">
    <property type="entry name" value="DUF4326"/>
    <property type="match status" value="1"/>
</dbReference>
<sequence>MRATDRPRRLQRCRTKGWRAPAGAVYVGRGSLWGNPFRVGDTTPDDWHEPFAGVLVRDRAHAVELLRAYLAWRAGQPSGWCSRRGPNFQWERAVRAALHGRDLMCWCPADQPCHADLLLELANPTTD</sequence>
<reference evidence="2 3" key="1">
    <citation type="submission" date="2019-10" db="EMBL/GenBank/DDBJ databases">
        <title>Streptomyces smaragdinus sp. nov. and Streptomyces fabii sp. nov., isolated from the gut of fungus growing-termite Macrotermes natalensis.</title>
        <authorList>
            <person name="Schwitalla J."/>
            <person name="Benndorf R."/>
            <person name="Martin K."/>
            <person name="De Beer W."/>
            <person name="Kaster A.-K."/>
            <person name="Vollmers J."/>
            <person name="Poulsen M."/>
            <person name="Beemelmanns C."/>
        </authorList>
    </citation>
    <scope>NUCLEOTIDE SEQUENCE [LARGE SCALE GENOMIC DNA]</scope>
    <source>
        <strain evidence="2 3">RB5</strain>
    </source>
</reference>
<evidence type="ECO:0000313" key="3">
    <source>
        <dbReference type="Proteomes" id="UP000466345"/>
    </source>
</evidence>
<feature type="domain" description="DUF4326" evidence="1">
    <location>
        <begin position="14"/>
        <end position="120"/>
    </location>
</feature>
<dbReference type="OrthoDB" id="3483205at2"/>
<evidence type="ECO:0000259" key="1">
    <source>
        <dbReference type="Pfam" id="PF14216"/>
    </source>
</evidence>
<gene>
    <name evidence="2" type="ORF">SRB5_51590</name>
</gene>
<comment type="caution">
    <text evidence="2">The sequence shown here is derived from an EMBL/GenBank/DDBJ whole genome shotgun (WGS) entry which is preliminary data.</text>
</comment>
<dbReference type="Proteomes" id="UP000466345">
    <property type="component" value="Unassembled WGS sequence"/>
</dbReference>
<evidence type="ECO:0000313" key="2">
    <source>
        <dbReference type="EMBL" id="MQY14982.1"/>
    </source>
</evidence>